<dbReference type="InterPro" id="IPR002048">
    <property type="entry name" value="EF_hand_dom"/>
</dbReference>
<dbReference type="PANTHER" id="PTHR23048">
    <property type="entry name" value="MYOSIN LIGHT CHAIN 1, 3"/>
    <property type="match status" value="1"/>
</dbReference>
<dbReference type="SMART" id="SM00054">
    <property type="entry name" value="EFh"/>
    <property type="match status" value="4"/>
</dbReference>
<dbReference type="PROSITE" id="PS50222">
    <property type="entry name" value="EF_HAND_2"/>
    <property type="match status" value="4"/>
</dbReference>
<keyword evidence="1" id="KW-0677">Repeat</keyword>
<reference evidence="4 5" key="1">
    <citation type="journal article" date="2019" name="Nat. Ecol. Evol.">
        <title>Megaphylogeny resolves global patterns of mushroom evolution.</title>
        <authorList>
            <person name="Varga T."/>
            <person name="Krizsan K."/>
            <person name="Foldi C."/>
            <person name="Dima B."/>
            <person name="Sanchez-Garcia M."/>
            <person name="Sanchez-Ramirez S."/>
            <person name="Szollosi G.J."/>
            <person name="Szarkandi J.G."/>
            <person name="Papp V."/>
            <person name="Albert L."/>
            <person name="Andreopoulos W."/>
            <person name="Angelini C."/>
            <person name="Antonin V."/>
            <person name="Barry K.W."/>
            <person name="Bougher N.L."/>
            <person name="Buchanan P."/>
            <person name="Buyck B."/>
            <person name="Bense V."/>
            <person name="Catcheside P."/>
            <person name="Chovatia M."/>
            <person name="Cooper J."/>
            <person name="Damon W."/>
            <person name="Desjardin D."/>
            <person name="Finy P."/>
            <person name="Geml J."/>
            <person name="Haridas S."/>
            <person name="Hughes K."/>
            <person name="Justo A."/>
            <person name="Karasinski D."/>
            <person name="Kautmanova I."/>
            <person name="Kiss B."/>
            <person name="Kocsube S."/>
            <person name="Kotiranta H."/>
            <person name="LaButti K.M."/>
            <person name="Lechner B.E."/>
            <person name="Liimatainen K."/>
            <person name="Lipzen A."/>
            <person name="Lukacs Z."/>
            <person name="Mihaltcheva S."/>
            <person name="Morgado L.N."/>
            <person name="Niskanen T."/>
            <person name="Noordeloos M.E."/>
            <person name="Ohm R.A."/>
            <person name="Ortiz-Santana B."/>
            <person name="Ovrebo C."/>
            <person name="Racz N."/>
            <person name="Riley R."/>
            <person name="Savchenko A."/>
            <person name="Shiryaev A."/>
            <person name="Soop K."/>
            <person name="Spirin V."/>
            <person name="Szebenyi C."/>
            <person name="Tomsovsky M."/>
            <person name="Tulloss R.E."/>
            <person name="Uehling J."/>
            <person name="Grigoriev I.V."/>
            <person name="Vagvolgyi C."/>
            <person name="Papp T."/>
            <person name="Martin F.M."/>
            <person name="Miettinen O."/>
            <person name="Hibbett D.S."/>
            <person name="Nagy L.G."/>
        </authorList>
    </citation>
    <scope>NUCLEOTIDE SEQUENCE [LARGE SCALE GENOMIC DNA]</scope>
    <source>
        <strain evidence="4 5">CBS 166.37</strain>
    </source>
</reference>
<dbReference type="STRING" id="68775.A0A5C3LXH3"/>
<dbReference type="EMBL" id="ML213610">
    <property type="protein sequence ID" value="TFK37103.1"/>
    <property type="molecule type" value="Genomic_DNA"/>
</dbReference>
<dbReference type="InterPro" id="IPR050230">
    <property type="entry name" value="CALM/Myosin/TropC-like"/>
</dbReference>
<evidence type="ECO:0000256" key="1">
    <source>
        <dbReference type="ARBA" id="ARBA00022737"/>
    </source>
</evidence>
<feature type="domain" description="EF-hand" evidence="3">
    <location>
        <begin position="44"/>
        <end position="79"/>
    </location>
</feature>
<dbReference type="InterPro" id="IPR011992">
    <property type="entry name" value="EF-hand-dom_pair"/>
</dbReference>
<keyword evidence="5" id="KW-1185">Reference proteome</keyword>
<dbReference type="AlphaFoldDB" id="A0A5C3LXH3"/>
<protein>
    <submittedName>
        <fullName evidence="4">Putative calmodulin</fullName>
    </submittedName>
</protein>
<name>A0A5C3LXH3_9AGAR</name>
<feature type="domain" description="EF-hand" evidence="3">
    <location>
        <begin position="81"/>
        <end position="116"/>
    </location>
</feature>
<dbReference type="CDD" id="cd00051">
    <property type="entry name" value="EFh"/>
    <property type="match status" value="2"/>
</dbReference>
<dbReference type="SUPFAM" id="SSF47473">
    <property type="entry name" value="EF-hand"/>
    <property type="match status" value="1"/>
</dbReference>
<accession>A0A5C3LXH3</accession>
<feature type="domain" description="EF-hand" evidence="3">
    <location>
        <begin position="117"/>
        <end position="149"/>
    </location>
</feature>
<sequence length="149" mass="16937">MAEKLSDEQFLAFQESFSLFDKNGDGTITTEELGIVMRSLGQNPTEAELQDMLNEVDANNDGTIDFEEFLEMMGRTFADADGEEELRQAFLVFDRDKSGKISTTELKQVMFNLGESLTDMEVDEMIREADVDGDGEINFQEFRKMMLSK</sequence>
<dbReference type="Pfam" id="PF13499">
    <property type="entry name" value="EF-hand_7"/>
    <property type="match status" value="2"/>
</dbReference>
<dbReference type="GO" id="GO:0016460">
    <property type="term" value="C:myosin II complex"/>
    <property type="evidence" value="ECO:0007669"/>
    <property type="project" value="TreeGrafter"/>
</dbReference>
<feature type="domain" description="EF-hand" evidence="3">
    <location>
        <begin position="8"/>
        <end position="43"/>
    </location>
</feature>
<organism evidence="4 5">
    <name type="scientific">Crucibulum laeve</name>
    <dbReference type="NCBI Taxonomy" id="68775"/>
    <lineage>
        <taxon>Eukaryota</taxon>
        <taxon>Fungi</taxon>
        <taxon>Dikarya</taxon>
        <taxon>Basidiomycota</taxon>
        <taxon>Agaricomycotina</taxon>
        <taxon>Agaricomycetes</taxon>
        <taxon>Agaricomycetidae</taxon>
        <taxon>Agaricales</taxon>
        <taxon>Agaricineae</taxon>
        <taxon>Nidulariaceae</taxon>
        <taxon>Crucibulum</taxon>
    </lineage>
</organism>
<dbReference type="PANTHER" id="PTHR23048:SF0">
    <property type="entry name" value="CALMODULIN LIKE 3"/>
    <property type="match status" value="1"/>
</dbReference>
<dbReference type="Gene3D" id="1.10.238.10">
    <property type="entry name" value="EF-hand"/>
    <property type="match status" value="3"/>
</dbReference>
<dbReference type="InterPro" id="IPR018247">
    <property type="entry name" value="EF_Hand_1_Ca_BS"/>
</dbReference>
<keyword evidence="2" id="KW-0106">Calcium</keyword>
<evidence type="ECO:0000256" key="2">
    <source>
        <dbReference type="ARBA" id="ARBA00022837"/>
    </source>
</evidence>
<dbReference type="OrthoDB" id="26525at2759"/>
<dbReference type="Proteomes" id="UP000308652">
    <property type="component" value="Unassembled WGS sequence"/>
</dbReference>
<proteinExistence type="predicted"/>
<dbReference type="PROSITE" id="PS00018">
    <property type="entry name" value="EF_HAND_1"/>
    <property type="match status" value="4"/>
</dbReference>
<gene>
    <name evidence="4" type="ORF">BDQ12DRAFT_222198</name>
</gene>
<dbReference type="GO" id="GO:0005509">
    <property type="term" value="F:calcium ion binding"/>
    <property type="evidence" value="ECO:0007669"/>
    <property type="project" value="InterPro"/>
</dbReference>
<evidence type="ECO:0000313" key="4">
    <source>
        <dbReference type="EMBL" id="TFK37103.1"/>
    </source>
</evidence>
<evidence type="ECO:0000313" key="5">
    <source>
        <dbReference type="Proteomes" id="UP000308652"/>
    </source>
</evidence>
<evidence type="ECO:0000259" key="3">
    <source>
        <dbReference type="PROSITE" id="PS50222"/>
    </source>
</evidence>
<dbReference type="FunFam" id="1.10.238.10:FF:000178">
    <property type="entry name" value="Calmodulin-2 A"/>
    <property type="match status" value="1"/>
</dbReference>